<proteinExistence type="predicted"/>
<dbReference type="Proteomes" id="UP001221142">
    <property type="component" value="Unassembled WGS sequence"/>
</dbReference>
<gene>
    <name evidence="1" type="ORF">FB45DRAFT_713374</name>
</gene>
<reference evidence="1" key="1">
    <citation type="submission" date="2023-03" db="EMBL/GenBank/DDBJ databases">
        <title>Massive genome expansion in bonnet fungi (Mycena s.s.) driven by repeated elements and novel gene families across ecological guilds.</title>
        <authorList>
            <consortium name="Lawrence Berkeley National Laboratory"/>
            <person name="Harder C.B."/>
            <person name="Miyauchi S."/>
            <person name="Viragh M."/>
            <person name="Kuo A."/>
            <person name="Thoen E."/>
            <person name="Andreopoulos B."/>
            <person name="Lu D."/>
            <person name="Skrede I."/>
            <person name="Drula E."/>
            <person name="Henrissat B."/>
            <person name="Morin E."/>
            <person name="Kohler A."/>
            <person name="Barry K."/>
            <person name="LaButti K."/>
            <person name="Morin E."/>
            <person name="Salamov A."/>
            <person name="Lipzen A."/>
            <person name="Mereny Z."/>
            <person name="Hegedus B."/>
            <person name="Baldrian P."/>
            <person name="Stursova M."/>
            <person name="Weitz H."/>
            <person name="Taylor A."/>
            <person name="Grigoriev I.V."/>
            <person name="Nagy L.G."/>
            <person name="Martin F."/>
            <person name="Kauserud H."/>
        </authorList>
    </citation>
    <scope>NUCLEOTIDE SEQUENCE</scope>
    <source>
        <strain evidence="1">9284</strain>
    </source>
</reference>
<evidence type="ECO:0008006" key="3">
    <source>
        <dbReference type="Google" id="ProtNLM"/>
    </source>
</evidence>
<sequence length="70" mass="7920">RQALLDQINAVEIQAELLDPIADLPFEISSHIFTYCVPKQISLSPRHPPILFLSICTSWRHIALATPALW</sequence>
<evidence type="ECO:0000313" key="2">
    <source>
        <dbReference type="Proteomes" id="UP001221142"/>
    </source>
</evidence>
<evidence type="ECO:0000313" key="1">
    <source>
        <dbReference type="EMBL" id="KAJ7636617.1"/>
    </source>
</evidence>
<protein>
    <recommendedName>
        <fullName evidence="3">F-box domain-containing protein</fullName>
    </recommendedName>
</protein>
<accession>A0AAD7FSD3</accession>
<keyword evidence="2" id="KW-1185">Reference proteome</keyword>
<name>A0AAD7FSD3_9AGAR</name>
<organism evidence="1 2">
    <name type="scientific">Roridomyces roridus</name>
    <dbReference type="NCBI Taxonomy" id="1738132"/>
    <lineage>
        <taxon>Eukaryota</taxon>
        <taxon>Fungi</taxon>
        <taxon>Dikarya</taxon>
        <taxon>Basidiomycota</taxon>
        <taxon>Agaricomycotina</taxon>
        <taxon>Agaricomycetes</taxon>
        <taxon>Agaricomycetidae</taxon>
        <taxon>Agaricales</taxon>
        <taxon>Marasmiineae</taxon>
        <taxon>Mycenaceae</taxon>
        <taxon>Roridomyces</taxon>
    </lineage>
</organism>
<dbReference type="EMBL" id="JARKIF010000006">
    <property type="protein sequence ID" value="KAJ7636617.1"/>
    <property type="molecule type" value="Genomic_DNA"/>
</dbReference>
<feature type="non-terminal residue" evidence="1">
    <location>
        <position position="70"/>
    </location>
</feature>
<comment type="caution">
    <text evidence="1">The sequence shown here is derived from an EMBL/GenBank/DDBJ whole genome shotgun (WGS) entry which is preliminary data.</text>
</comment>
<feature type="non-terminal residue" evidence="1">
    <location>
        <position position="1"/>
    </location>
</feature>
<dbReference type="AlphaFoldDB" id="A0AAD7FSD3"/>